<dbReference type="RefSeq" id="XP_002847351.1">
    <property type="nucleotide sequence ID" value="XM_002847305.1"/>
</dbReference>
<feature type="domain" description="Calcineurin-like phosphoesterase" evidence="1">
    <location>
        <begin position="3"/>
        <end position="221"/>
    </location>
</feature>
<organism evidence="2 3">
    <name type="scientific">Arthroderma otae (strain ATCC MYA-4605 / CBS 113480)</name>
    <name type="common">Microsporum canis</name>
    <dbReference type="NCBI Taxonomy" id="554155"/>
    <lineage>
        <taxon>Eukaryota</taxon>
        <taxon>Fungi</taxon>
        <taxon>Dikarya</taxon>
        <taxon>Ascomycota</taxon>
        <taxon>Pezizomycotina</taxon>
        <taxon>Eurotiomycetes</taxon>
        <taxon>Eurotiomycetidae</taxon>
        <taxon>Onygenales</taxon>
        <taxon>Arthrodermataceae</taxon>
        <taxon>Microsporum</taxon>
    </lineage>
</organism>
<dbReference type="EMBL" id="DS995703">
    <property type="protein sequence ID" value="EEQ30038.1"/>
    <property type="molecule type" value="Genomic_DNA"/>
</dbReference>
<dbReference type="OrthoDB" id="550558at2759"/>
<gene>
    <name evidence="2" type="ORF">MCYG_02857</name>
</gene>
<sequence length="255" mass="28994">MNFQIISDLHLETHPAYDFEIERTAPYLALLGDIGHLEHAQFFPYVEELLSRFEAVFLLFGNHEPQSFTMDAARRRVQAFQDSLDAPASLVFLSQTRHDVSDTLTVLGCTLYSHILPEQDQAVAARMSDFRTITGWTTQTHNRAHRADLAWLNAQVRQIEQREPRRRIAIFTHHAPSLDPRAVDPRYAGSAVTSGFATDLRDQPCWTSPAVTAWAFGHTHYNCDFELGGVRVIANQKGYYLSPRDTFCPGRVYSL</sequence>
<proteinExistence type="predicted"/>
<name>C5FK16_ARTOC</name>
<dbReference type="Pfam" id="PF00149">
    <property type="entry name" value="Metallophos"/>
    <property type="match status" value="1"/>
</dbReference>
<dbReference type="HOGENOM" id="CLU_060372_0_1_1"/>
<dbReference type="PANTHER" id="PTHR37844">
    <property type="entry name" value="SER/THR PROTEIN PHOSPHATASE SUPERFAMILY (AFU_ORTHOLOGUE AFUA_1G14840)"/>
    <property type="match status" value="1"/>
</dbReference>
<dbReference type="VEuPathDB" id="FungiDB:MCYG_02857"/>
<dbReference type="Proteomes" id="UP000002035">
    <property type="component" value="Unassembled WGS sequence"/>
</dbReference>
<dbReference type="Gene3D" id="3.60.21.10">
    <property type="match status" value="1"/>
</dbReference>
<evidence type="ECO:0000313" key="3">
    <source>
        <dbReference type="Proteomes" id="UP000002035"/>
    </source>
</evidence>
<dbReference type="PANTHER" id="PTHR37844:SF2">
    <property type="entry name" value="SER_THR PROTEIN PHOSPHATASE SUPERFAMILY (AFU_ORTHOLOGUE AFUA_1G14840)"/>
    <property type="match status" value="1"/>
</dbReference>
<dbReference type="OMA" id="IFTHHAP"/>
<evidence type="ECO:0000259" key="1">
    <source>
        <dbReference type="Pfam" id="PF00149"/>
    </source>
</evidence>
<keyword evidence="3" id="KW-1185">Reference proteome</keyword>
<dbReference type="GO" id="GO:0016787">
    <property type="term" value="F:hydrolase activity"/>
    <property type="evidence" value="ECO:0007669"/>
    <property type="project" value="InterPro"/>
</dbReference>
<reference evidence="3" key="1">
    <citation type="journal article" date="2012" name="MBio">
        <title>Comparative genome analysis of Trichophyton rubrum and related dermatophytes reveals candidate genes involved in infection.</title>
        <authorList>
            <person name="Martinez D.A."/>
            <person name="Oliver B.G."/>
            <person name="Graeser Y."/>
            <person name="Goldberg J.M."/>
            <person name="Li W."/>
            <person name="Martinez-Rossi N.M."/>
            <person name="Monod M."/>
            <person name="Shelest E."/>
            <person name="Barton R.C."/>
            <person name="Birch E."/>
            <person name="Brakhage A.A."/>
            <person name="Chen Z."/>
            <person name="Gurr S.J."/>
            <person name="Heiman D."/>
            <person name="Heitman J."/>
            <person name="Kosti I."/>
            <person name="Rossi A."/>
            <person name="Saif S."/>
            <person name="Samalova M."/>
            <person name="Saunders C.W."/>
            <person name="Shea T."/>
            <person name="Summerbell R.C."/>
            <person name="Xu J."/>
            <person name="Young S."/>
            <person name="Zeng Q."/>
            <person name="Birren B.W."/>
            <person name="Cuomo C.A."/>
            <person name="White T.C."/>
        </authorList>
    </citation>
    <scope>NUCLEOTIDE SEQUENCE [LARGE SCALE GENOMIC DNA]</scope>
    <source>
        <strain evidence="3">ATCC MYA-4605 / CBS 113480</strain>
    </source>
</reference>
<dbReference type="InterPro" id="IPR029052">
    <property type="entry name" value="Metallo-depent_PP-like"/>
</dbReference>
<evidence type="ECO:0000313" key="2">
    <source>
        <dbReference type="EMBL" id="EEQ30038.1"/>
    </source>
</evidence>
<dbReference type="SUPFAM" id="SSF56300">
    <property type="entry name" value="Metallo-dependent phosphatases"/>
    <property type="match status" value="1"/>
</dbReference>
<dbReference type="eggNOG" id="ENOG502RZN8">
    <property type="taxonomic scope" value="Eukaryota"/>
</dbReference>
<accession>C5FK16</accession>
<dbReference type="AlphaFoldDB" id="C5FK16"/>
<protein>
    <submittedName>
        <fullName evidence="2">Ser/Thr protein phosphatase</fullName>
    </submittedName>
</protein>
<dbReference type="GeneID" id="9224717"/>
<dbReference type="InterPro" id="IPR004843">
    <property type="entry name" value="Calcineurin-like_PHP"/>
</dbReference>